<sequence length="95" mass="10650">MPHHHLQSLAGFPIDLACGKPALNVANADHMTIDTSCEAELQELMKQIDIMMAHKKAEWDTQTQALESCLELRDQELSSLKNARILHYGASTHKK</sequence>
<accession>A0A670ZWV8</accession>
<evidence type="ECO:0000313" key="3">
    <source>
        <dbReference type="Proteomes" id="UP000472273"/>
    </source>
</evidence>
<reference evidence="2" key="1">
    <citation type="submission" date="2025-08" db="UniProtKB">
        <authorList>
            <consortium name="Ensembl"/>
        </authorList>
    </citation>
    <scope>IDENTIFICATION</scope>
</reference>
<evidence type="ECO:0000313" key="2">
    <source>
        <dbReference type="Ensembl" id="ENSPTXP00000027342.1"/>
    </source>
</evidence>
<dbReference type="InterPro" id="IPR031470">
    <property type="entry name" value="CEP63/Deup1_N"/>
</dbReference>
<evidence type="ECO:0000259" key="1">
    <source>
        <dbReference type="Pfam" id="PF17045"/>
    </source>
</evidence>
<organism evidence="2 3">
    <name type="scientific">Pseudonaja textilis</name>
    <name type="common">Eastern brown snake</name>
    <dbReference type="NCBI Taxonomy" id="8673"/>
    <lineage>
        <taxon>Eukaryota</taxon>
        <taxon>Metazoa</taxon>
        <taxon>Chordata</taxon>
        <taxon>Craniata</taxon>
        <taxon>Vertebrata</taxon>
        <taxon>Euteleostomi</taxon>
        <taxon>Lepidosauria</taxon>
        <taxon>Squamata</taxon>
        <taxon>Bifurcata</taxon>
        <taxon>Unidentata</taxon>
        <taxon>Episquamata</taxon>
        <taxon>Toxicofera</taxon>
        <taxon>Serpentes</taxon>
        <taxon>Colubroidea</taxon>
        <taxon>Elapidae</taxon>
        <taxon>Hydrophiinae</taxon>
        <taxon>Pseudonaja</taxon>
    </lineage>
</organism>
<name>A0A670ZWV8_PSETE</name>
<keyword evidence="3" id="KW-1185">Reference proteome</keyword>
<dbReference type="AlphaFoldDB" id="A0A670ZWV8"/>
<dbReference type="Pfam" id="PF17045">
    <property type="entry name" value="CEP63"/>
    <property type="match status" value="1"/>
</dbReference>
<proteinExistence type="predicted"/>
<reference evidence="2" key="2">
    <citation type="submission" date="2025-09" db="UniProtKB">
        <authorList>
            <consortium name="Ensembl"/>
        </authorList>
    </citation>
    <scope>IDENTIFICATION</scope>
</reference>
<feature type="domain" description="CEP63/Deup1 N-terminal" evidence="1">
    <location>
        <begin position="35"/>
        <end position="83"/>
    </location>
</feature>
<dbReference type="Ensembl" id="ENSPTXT00000028178.1">
    <property type="protein sequence ID" value="ENSPTXP00000027342.1"/>
    <property type="gene ID" value="ENSPTXG00000018850.1"/>
</dbReference>
<dbReference type="Proteomes" id="UP000472273">
    <property type="component" value="Unplaced"/>
</dbReference>
<protein>
    <recommendedName>
        <fullName evidence="1">CEP63/Deup1 N-terminal domain-containing protein</fullName>
    </recommendedName>
</protein>